<dbReference type="CDD" id="cd14066">
    <property type="entry name" value="STKc_IRAK"/>
    <property type="match status" value="1"/>
</dbReference>
<dbReference type="Pfam" id="PF11883">
    <property type="entry name" value="DUF3403"/>
    <property type="match status" value="1"/>
</dbReference>
<keyword evidence="9 18" id="KW-0418">Kinase</keyword>
<dbReference type="AlphaFoldDB" id="A0A9Q0IZU2"/>
<keyword evidence="11" id="KW-1133">Transmembrane helix</keyword>
<dbReference type="PROSITE" id="PS50948">
    <property type="entry name" value="PAN"/>
    <property type="match status" value="1"/>
</dbReference>
<feature type="region of interest" description="Disordered" evidence="19">
    <location>
        <begin position="770"/>
        <end position="790"/>
    </location>
</feature>
<dbReference type="GO" id="GO:0005886">
    <property type="term" value="C:plasma membrane"/>
    <property type="evidence" value="ECO:0007669"/>
    <property type="project" value="UniProtKB-SubCell"/>
</dbReference>
<keyword evidence="12" id="KW-0472">Membrane</keyword>
<evidence type="ECO:0000259" key="20">
    <source>
        <dbReference type="PROSITE" id="PS50011"/>
    </source>
</evidence>
<dbReference type="SMART" id="SM00108">
    <property type="entry name" value="B_lectin"/>
    <property type="match status" value="1"/>
</dbReference>
<keyword evidence="5" id="KW-0812">Transmembrane</keyword>
<gene>
    <name evidence="23" type="ORF">Tsubulata_013986</name>
</gene>
<dbReference type="InterPro" id="IPR008271">
    <property type="entry name" value="Ser/Thr_kinase_AS"/>
</dbReference>
<keyword evidence="14" id="KW-0675">Receptor</keyword>
<dbReference type="SMART" id="SM00220">
    <property type="entry name" value="S_TKc"/>
    <property type="match status" value="1"/>
</dbReference>
<evidence type="ECO:0000256" key="11">
    <source>
        <dbReference type="ARBA" id="ARBA00022989"/>
    </source>
</evidence>
<sequence>MIRTKYDSVYLLLVCSFLLSIIRTSTTLDTIGLGQSIRDGDTIISSGQTYELGFFSPGSSTRRYLGIWYRRVSTGTVVWVANRETPLFDRSGVLNITDQGTLVLLNGTNNVVWSSIGTRPAMNPFAQLLESGNLVVVDRIDNINNPSSNVWQSFDHPGDTFLPGMKLGKNFVDGQETEISSWKSPDDPARGDYTYGMDTRGLPQVVVKKGNATTFRLGSYDGIRLTGSPRMQQNQVYAFEFVLNEQEVYYTVQLLNASVPTRFVVDSSGQAQRLVWIDKTQSWAVYYSSDEDQCDNYGLCGVYATCNINNSPMCACLEGFVPKSSRDWTLLDWSGGCVRKAPLDCGKGEGFVKHGGVKIPDTSNTWYNPNLTLKECEDLCRKNCSCVAYANSDIRGGGSGCIIWFGDLIDIRQFTSTGQDLYIREAAAYLGTALLAPPFSVCIRKKTISDPATVDDNQRKREDLEVPMYAFTTILSATENFSINNKLGEGGFGPVYKGKLLNGGEIAVKRLSTYSGQGLEEFKNEVALVSKLQHRNLVKLHGCCVEGDERMLIYEYMPNKSLDFFIFDPSKSRILDTQRRLDIIDGTARGIVYLHQDSRERVVHRDVKASNILLDTDMNPKISDFGIARIFAANEAEANTSRVIGTYGYMAPEYAGEGFYSPKSDIFSFGVLVLEILSGRRNKGFYSPTHRYNLLGHAWKLWMEDRIVDLIDNVLAYESCDLCEIKRRIHIGLLCVQERPEDRPHMAAVVTMLSGDGSLPQPTRPGFFTERDIPELDSPPPNHQEFASTNELTISVVHPR</sequence>
<evidence type="ECO:0000256" key="19">
    <source>
        <dbReference type="SAM" id="MobiDB-lite"/>
    </source>
</evidence>
<keyword evidence="8 18" id="KW-0547">Nucleotide-binding</keyword>
<dbReference type="Gene3D" id="1.10.510.10">
    <property type="entry name" value="Transferase(Phosphotransferase) domain 1"/>
    <property type="match status" value="1"/>
</dbReference>
<dbReference type="FunFam" id="2.90.10.10:FF:000004">
    <property type="entry name" value="G-type lectin S-receptor-like serine/threonine-protein kinase"/>
    <property type="match status" value="1"/>
</dbReference>
<dbReference type="InterPro" id="IPR003609">
    <property type="entry name" value="Pan_app"/>
</dbReference>
<evidence type="ECO:0000256" key="1">
    <source>
        <dbReference type="ARBA" id="ARBA00004251"/>
    </source>
</evidence>
<dbReference type="GO" id="GO:0048544">
    <property type="term" value="P:recognition of pollen"/>
    <property type="evidence" value="ECO:0007669"/>
    <property type="project" value="InterPro"/>
</dbReference>
<dbReference type="EMBL" id="JAKUCV010007502">
    <property type="protein sequence ID" value="KAJ4823213.1"/>
    <property type="molecule type" value="Genomic_DNA"/>
</dbReference>
<reference evidence="23" key="2">
    <citation type="journal article" date="2023" name="Plants (Basel)">
        <title>Annotation of the Turnera subulata (Passifloraceae) Draft Genome Reveals the S-Locus Evolved after the Divergence of Turneroideae from Passifloroideae in a Stepwise Manner.</title>
        <authorList>
            <person name="Henning P.M."/>
            <person name="Roalson E.H."/>
            <person name="Mir W."/>
            <person name="McCubbin A.G."/>
            <person name="Shore J.S."/>
        </authorList>
    </citation>
    <scope>NUCLEOTIDE SEQUENCE</scope>
    <source>
        <strain evidence="23">F60SS</strain>
    </source>
</reference>
<feature type="domain" description="Bulb-type lectin" evidence="21">
    <location>
        <begin position="28"/>
        <end position="149"/>
    </location>
</feature>
<dbReference type="SMART" id="SM00473">
    <property type="entry name" value="PAN_AP"/>
    <property type="match status" value="1"/>
</dbReference>
<dbReference type="SUPFAM" id="SSF56112">
    <property type="entry name" value="Protein kinase-like (PK-like)"/>
    <property type="match status" value="1"/>
</dbReference>
<evidence type="ECO:0000256" key="17">
    <source>
        <dbReference type="ARBA" id="ARBA00048679"/>
    </source>
</evidence>
<evidence type="ECO:0000256" key="2">
    <source>
        <dbReference type="ARBA" id="ARBA00022475"/>
    </source>
</evidence>
<comment type="caution">
    <text evidence="23">The sequence shown here is derived from an EMBL/GenBank/DDBJ whole genome shotgun (WGS) entry which is preliminary data.</text>
</comment>
<keyword evidence="13" id="KW-1015">Disulfide bond</keyword>
<evidence type="ECO:0000256" key="6">
    <source>
        <dbReference type="ARBA" id="ARBA00022729"/>
    </source>
</evidence>
<name>A0A9Q0IZU2_9ROSI</name>
<evidence type="ECO:0000256" key="8">
    <source>
        <dbReference type="ARBA" id="ARBA00022741"/>
    </source>
</evidence>
<dbReference type="PANTHER" id="PTHR32444:SF210">
    <property type="entry name" value="NON-SPECIFIC SERINE_THREONINE PROTEIN KINASE"/>
    <property type="match status" value="1"/>
</dbReference>
<keyword evidence="2" id="KW-1003">Cell membrane</keyword>
<keyword evidence="4 18" id="KW-0808">Transferase</keyword>
<feature type="domain" description="Protein kinase" evidence="20">
    <location>
        <begin position="481"/>
        <end position="767"/>
    </location>
</feature>
<evidence type="ECO:0000256" key="9">
    <source>
        <dbReference type="ARBA" id="ARBA00022777"/>
    </source>
</evidence>
<dbReference type="InterPro" id="IPR036426">
    <property type="entry name" value="Bulb-type_lectin_dom_sf"/>
</dbReference>
<proteinExistence type="inferred from homology"/>
<dbReference type="GO" id="GO:0030246">
    <property type="term" value="F:carbohydrate binding"/>
    <property type="evidence" value="ECO:0007669"/>
    <property type="project" value="UniProtKB-KW"/>
</dbReference>
<dbReference type="InterPro" id="IPR001245">
    <property type="entry name" value="Ser-Thr/Tyr_kinase_cat_dom"/>
</dbReference>
<dbReference type="InterPro" id="IPR001480">
    <property type="entry name" value="Bulb-type_lectin_dom"/>
</dbReference>
<dbReference type="GO" id="GO:0004674">
    <property type="term" value="F:protein serine/threonine kinase activity"/>
    <property type="evidence" value="ECO:0007669"/>
    <property type="project" value="UniProtKB-KW"/>
</dbReference>
<dbReference type="Pfam" id="PF08276">
    <property type="entry name" value="PAN_2"/>
    <property type="match status" value="1"/>
</dbReference>
<keyword evidence="10 18" id="KW-0067">ATP-binding</keyword>
<comment type="catalytic activity">
    <reaction evidence="17 18">
        <text>L-seryl-[protein] + ATP = O-phospho-L-seryl-[protein] + ADP + H(+)</text>
        <dbReference type="Rhea" id="RHEA:17989"/>
        <dbReference type="Rhea" id="RHEA-COMP:9863"/>
        <dbReference type="Rhea" id="RHEA-COMP:11604"/>
        <dbReference type="ChEBI" id="CHEBI:15378"/>
        <dbReference type="ChEBI" id="CHEBI:29999"/>
        <dbReference type="ChEBI" id="CHEBI:30616"/>
        <dbReference type="ChEBI" id="CHEBI:83421"/>
        <dbReference type="ChEBI" id="CHEBI:456216"/>
        <dbReference type="EC" id="2.7.11.1"/>
    </reaction>
</comment>
<dbReference type="InterPro" id="IPR000858">
    <property type="entry name" value="S_locus_glycoprot_dom"/>
</dbReference>
<dbReference type="CDD" id="cd01098">
    <property type="entry name" value="PAN_AP_plant"/>
    <property type="match status" value="1"/>
</dbReference>
<evidence type="ECO:0000256" key="13">
    <source>
        <dbReference type="ARBA" id="ARBA00023157"/>
    </source>
</evidence>
<dbReference type="FunFam" id="1.10.510.10:FF:000060">
    <property type="entry name" value="G-type lectin S-receptor-like serine/threonine-protein kinase"/>
    <property type="match status" value="1"/>
</dbReference>
<dbReference type="PANTHER" id="PTHR32444">
    <property type="entry name" value="BULB-TYPE LECTIN DOMAIN-CONTAINING PROTEIN"/>
    <property type="match status" value="1"/>
</dbReference>
<protein>
    <recommendedName>
        <fullName evidence="18">Receptor-like serine/threonine-protein kinase</fullName>
        <ecNumber evidence="18">2.7.11.1</ecNumber>
    </recommendedName>
</protein>
<evidence type="ECO:0000256" key="18">
    <source>
        <dbReference type="PIRNR" id="PIRNR000641"/>
    </source>
</evidence>
<evidence type="ECO:0000256" key="7">
    <source>
        <dbReference type="ARBA" id="ARBA00022734"/>
    </source>
</evidence>
<dbReference type="CDD" id="cd00028">
    <property type="entry name" value="B_lectin"/>
    <property type="match status" value="1"/>
</dbReference>
<evidence type="ECO:0000256" key="16">
    <source>
        <dbReference type="ARBA" id="ARBA00047899"/>
    </source>
</evidence>
<comment type="catalytic activity">
    <reaction evidence="16 18">
        <text>L-threonyl-[protein] + ATP = O-phospho-L-threonyl-[protein] + ADP + H(+)</text>
        <dbReference type="Rhea" id="RHEA:46608"/>
        <dbReference type="Rhea" id="RHEA-COMP:11060"/>
        <dbReference type="Rhea" id="RHEA-COMP:11605"/>
        <dbReference type="ChEBI" id="CHEBI:15378"/>
        <dbReference type="ChEBI" id="CHEBI:30013"/>
        <dbReference type="ChEBI" id="CHEBI:30616"/>
        <dbReference type="ChEBI" id="CHEBI:61977"/>
        <dbReference type="ChEBI" id="CHEBI:456216"/>
        <dbReference type="EC" id="2.7.11.1"/>
    </reaction>
</comment>
<dbReference type="PROSITE" id="PS50011">
    <property type="entry name" value="PROTEIN_KINASE_DOM"/>
    <property type="match status" value="1"/>
</dbReference>
<evidence type="ECO:0000259" key="22">
    <source>
        <dbReference type="PROSITE" id="PS50948"/>
    </source>
</evidence>
<dbReference type="FunFam" id="3.30.200.20:FF:000330">
    <property type="entry name" value="G-type lectin S-receptor-like serine/threonine-protein kinase At4g03230"/>
    <property type="match status" value="1"/>
</dbReference>
<dbReference type="PIRSF" id="PIRSF000641">
    <property type="entry name" value="SRK"/>
    <property type="match status" value="1"/>
</dbReference>
<evidence type="ECO:0000256" key="10">
    <source>
        <dbReference type="ARBA" id="ARBA00022840"/>
    </source>
</evidence>
<dbReference type="Pfam" id="PF07714">
    <property type="entry name" value="PK_Tyr_Ser-Thr"/>
    <property type="match status" value="1"/>
</dbReference>
<dbReference type="InterPro" id="IPR024171">
    <property type="entry name" value="SRK-like_kinase"/>
</dbReference>
<dbReference type="SUPFAM" id="SSF51110">
    <property type="entry name" value="alpha-D-mannose-specific plant lectins"/>
    <property type="match status" value="1"/>
</dbReference>
<dbReference type="Pfam" id="PF00954">
    <property type="entry name" value="S_locus_glycop"/>
    <property type="match status" value="1"/>
</dbReference>
<evidence type="ECO:0000256" key="3">
    <source>
        <dbReference type="ARBA" id="ARBA00022527"/>
    </source>
</evidence>
<dbReference type="OrthoDB" id="785331at2759"/>
<organism evidence="23 24">
    <name type="scientific">Turnera subulata</name>
    <dbReference type="NCBI Taxonomy" id="218843"/>
    <lineage>
        <taxon>Eukaryota</taxon>
        <taxon>Viridiplantae</taxon>
        <taxon>Streptophyta</taxon>
        <taxon>Embryophyta</taxon>
        <taxon>Tracheophyta</taxon>
        <taxon>Spermatophyta</taxon>
        <taxon>Magnoliopsida</taxon>
        <taxon>eudicotyledons</taxon>
        <taxon>Gunneridae</taxon>
        <taxon>Pentapetalae</taxon>
        <taxon>rosids</taxon>
        <taxon>fabids</taxon>
        <taxon>Malpighiales</taxon>
        <taxon>Passifloraceae</taxon>
        <taxon>Turnera</taxon>
    </lineage>
</organism>
<evidence type="ECO:0000313" key="23">
    <source>
        <dbReference type="EMBL" id="KAJ4823213.1"/>
    </source>
</evidence>
<dbReference type="InterPro" id="IPR011009">
    <property type="entry name" value="Kinase-like_dom_sf"/>
</dbReference>
<keyword evidence="3 18" id="KW-0723">Serine/threonine-protein kinase</keyword>
<evidence type="ECO:0000313" key="24">
    <source>
        <dbReference type="Proteomes" id="UP001141552"/>
    </source>
</evidence>
<comment type="similarity">
    <text evidence="18">Belongs to the protein kinase superfamily. Ser/Thr protein kinase family.</text>
</comment>
<dbReference type="PROSITE" id="PS50927">
    <property type="entry name" value="BULB_LECTIN"/>
    <property type="match status" value="1"/>
</dbReference>
<feature type="domain" description="Apple" evidence="22">
    <location>
        <begin position="345"/>
        <end position="426"/>
    </location>
</feature>
<evidence type="ECO:0000259" key="21">
    <source>
        <dbReference type="PROSITE" id="PS50927"/>
    </source>
</evidence>
<dbReference type="InterPro" id="IPR021820">
    <property type="entry name" value="S-locus_recpt_kinase_C"/>
</dbReference>
<keyword evidence="7" id="KW-0430">Lectin</keyword>
<keyword evidence="6" id="KW-0732">Signal</keyword>
<dbReference type="Pfam" id="PF01453">
    <property type="entry name" value="B_lectin"/>
    <property type="match status" value="1"/>
</dbReference>
<evidence type="ECO:0000256" key="14">
    <source>
        <dbReference type="ARBA" id="ARBA00023170"/>
    </source>
</evidence>
<dbReference type="PROSITE" id="PS00108">
    <property type="entry name" value="PROTEIN_KINASE_ST"/>
    <property type="match status" value="1"/>
</dbReference>
<dbReference type="EC" id="2.7.11.1" evidence="18"/>
<comment type="subcellular location">
    <subcellularLocation>
        <location evidence="1">Cell membrane</location>
        <topology evidence="1">Single-pass type I membrane protein</topology>
    </subcellularLocation>
</comment>
<evidence type="ECO:0000256" key="5">
    <source>
        <dbReference type="ARBA" id="ARBA00022692"/>
    </source>
</evidence>
<dbReference type="Gene3D" id="2.90.10.10">
    <property type="entry name" value="Bulb-type lectin domain"/>
    <property type="match status" value="1"/>
</dbReference>
<dbReference type="GO" id="GO:0005524">
    <property type="term" value="F:ATP binding"/>
    <property type="evidence" value="ECO:0007669"/>
    <property type="project" value="UniProtKB-KW"/>
</dbReference>
<reference evidence="23" key="1">
    <citation type="submission" date="2022-02" db="EMBL/GenBank/DDBJ databases">
        <authorList>
            <person name="Henning P.M."/>
            <person name="McCubbin A.G."/>
            <person name="Shore J.S."/>
        </authorList>
    </citation>
    <scope>NUCLEOTIDE SEQUENCE</scope>
    <source>
        <strain evidence="23">F60SS</strain>
        <tissue evidence="23">Leaves</tissue>
    </source>
</reference>
<dbReference type="Proteomes" id="UP001141552">
    <property type="component" value="Unassembled WGS sequence"/>
</dbReference>
<evidence type="ECO:0000256" key="4">
    <source>
        <dbReference type="ARBA" id="ARBA00022679"/>
    </source>
</evidence>
<evidence type="ECO:0000256" key="12">
    <source>
        <dbReference type="ARBA" id="ARBA00023136"/>
    </source>
</evidence>
<evidence type="ECO:0000256" key="15">
    <source>
        <dbReference type="ARBA" id="ARBA00023180"/>
    </source>
</evidence>
<dbReference type="InterPro" id="IPR000719">
    <property type="entry name" value="Prot_kinase_dom"/>
</dbReference>
<accession>A0A9Q0IZU2</accession>
<dbReference type="Gene3D" id="3.30.200.20">
    <property type="entry name" value="Phosphorylase Kinase, domain 1"/>
    <property type="match status" value="1"/>
</dbReference>
<keyword evidence="15" id="KW-0325">Glycoprotein</keyword>
<keyword evidence="24" id="KW-1185">Reference proteome</keyword>